<dbReference type="GO" id="GO:0008914">
    <property type="term" value="F:leucyl-tRNA--protein transferase activity"/>
    <property type="evidence" value="ECO:0007669"/>
    <property type="project" value="InterPro"/>
</dbReference>
<keyword evidence="5" id="KW-0012">Acyltransferase</keyword>
<dbReference type="NCBIfam" id="NF002346">
    <property type="entry name" value="PRK01305.2-3"/>
    <property type="match status" value="1"/>
</dbReference>
<dbReference type="GO" id="GO:0004057">
    <property type="term" value="F:arginyl-tRNA--protein transferase activity"/>
    <property type="evidence" value="ECO:0007669"/>
    <property type="project" value="UniProtKB-EC"/>
</dbReference>
<evidence type="ECO:0000313" key="9">
    <source>
        <dbReference type="Proteomes" id="UP000649617"/>
    </source>
</evidence>
<keyword evidence="9" id="KW-1185">Reference proteome</keyword>
<dbReference type="InterPro" id="IPR007472">
    <property type="entry name" value="N-end_Aminoacyl_Trfase_C"/>
</dbReference>
<dbReference type="Proteomes" id="UP000649617">
    <property type="component" value="Unassembled WGS sequence"/>
</dbReference>
<evidence type="ECO:0000259" key="6">
    <source>
        <dbReference type="Pfam" id="PF04376"/>
    </source>
</evidence>
<dbReference type="InterPro" id="IPR016181">
    <property type="entry name" value="Acyl_CoA_acyltransferase"/>
</dbReference>
<feature type="domain" description="N-end aminoacyl transferase N-terminal" evidence="6">
    <location>
        <begin position="17"/>
        <end position="87"/>
    </location>
</feature>
<dbReference type="PIRSF" id="PIRSF037208">
    <property type="entry name" value="ATE_pro_prd"/>
    <property type="match status" value="1"/>
</dbReference>
<reference evidence="8" key="1">
    <citation type="submission" date="2021-02" db="EMBL/GenBank/DDBJ databases">
        <authorList>
            <person name="Dougan E. K."/>
            <person name="Rhodes N."/>
            <person name="Thang M."/>
            <person name="Chan C."/>
        </authorList>
    </citation>
    <scope>NUCLEOTIDE SEQUENCE</scope>
</reference>
<protein>
    <recommendedName>
        <fullName evidence="2">arginyltransferase</fullName>
        <ecNumber evidence="2">2.3.2.8</ecNumber>
    </recommendedName>
</protein>
<dbReference type="PANTHER" id="PTHR21367">
    <property type="entry name" value="ARGININE-TRNA-PROTEIN TRANSFERASE 1"/>
    <property type="match status" value="1"/>
</dbReference>
<evidence type="ECO:0000256" key="2">
    <source>
        <dbReference type="ARBA" id="ARBA00012025"/>
    </source>
</evidence>
<dbReference type="NCBIfam" id="NF002341">
    <property type="entry name" value="PRK01305.1-1"/>
    <property type="match status" value="1"/>
</dbReference>
<comment type="similarity">
    <text evidence="1">Belongs to the R-transferase family.</text>
</comment>
<proteinExistence type="inferred from homology"/>
<evidence type="ECO:0000313" key="8">
    <source>
        <dbReference type="EMBL" id="CAE7313381.1"/>
    </source>
</evidence>
<evidence type="ECO:0000256" key="4">
    <source>
        <dbReference type="ARBA" id="ARBA00022679"/>
    </source>
</evidence>
<evidence type="ECO:0000259" key="7">
    <source>
        <dbReference type="Pfam" id="PF04377"/>
    </source>
</evidence>
<keyword evidence="4" id="KW-0808">Transferase</keyword>
<dbReference type="GO" id="GO:0071596">
    <property type="term" value="P:ubiquitin-dependent protein catabolic process via the N-end rule pathway"/>
    <property type="evidence" value="ECO:0007669"/>
    <property type="project" value="InterPro"/>
</dbReference>
<dbReference type="AlphaFoldDB" id="A0A812NYX1"/>
<dbReference type="PANTHER" id="PTHR21367:SF1">
    <property type="entry name" value="ARGINYL-TRNA--PROTEIN TRANSFERASE 1"/>
    <property type="match status" value="1"/>
</dbReference>
<keyword evidence="3" id="KW-0963">Cytoplasm</keyword>
<evidence type="ECO:0000256" key="3">
    <source>
        <dbReference type="ARBA" id="ARBA00022490"/>
    </source>
</evidence>
<dbReference type="InterPro" id="IPR017138">
    <property type="entry name" value="Asp_Glu_LeuTrfase"/>
</dbReference>
<organism evidence="8 9">
    <name type="scientific">Symbiodinium pilosum</name>
    <name type="common">Dinoflagellate</name>
    <dbReference type="NCBI Taxonomy" id="2952"/>
    <lineage>
        <taxon>Eukaryota</taxon>
        <taxon>Sar</taxon>
        <taxon>Alveolata</taxon>
        <taxon>Dinophyceae</taxon>
        <taxon>Suessiales</taxon>
        <taxon>Symbiodiniaceae</taxon>
        <taxon>Symbiodinium</taxon>
    </lineage>
</organism>
<dbReference type="Pfam" id="PF04376">
    <property type="entry name" value="ATE_N"/>
    <property type="match status" value="1"/>
</dbReference>
<feature type="domain" description="N-end rule aminoacyl transferase C-terminal" evidence="7">
    <location>
        <begin position="108"/>
        <end position="228"/>
    </location>
</feature>
<dbReference type="HAMAP" id="MF_00689">
    <property type="entry name" value="Bpt"/>
    <property type="match status" value="1"/>
</dbReference>
<sequence>MQDSNSDQVQFFLTPKHPCSYLDRNNAQTLFFDPREVVSPQIYQNLTDQGFRRSGSHLYRPHCGSCRACVPTRVPVEQFTPRRSQKRVLKKNSDLHVRLEAATFSKRHYHLYERYISLRHTDGDMYPASEDQYRSFLLSPWSNSLFVCLYDGERLLSVAVTDEQPRGLSAIYTFFEPNEEARSLGVLSILKQIELCQELGLPYLYLGYWIKDCDKMNYKTQYRPTELFVNNRWVLMT</sequence>
<evidence type="ECO:0000256" key="1">
    <source>
        <dbReference type="ARBA" id="ARBA00009991"/>
    </source>
</evidence>
<comment type="caution">
    <text evidence="8">The sequence shown here is derived from an EMBL/GenBank/DDBJ whole genome shotgun (WGS) entry which is preliminary data.</text>
</comment>
<dbReference type="SUPFAM" id="SSF55729">
    <property type="entry name" value="Acyl-CoA N-acyltransferases (Nat)"/>
    <property type="match status" value="1"/>
</dbReference>
<dbReference type="EMBL" id="CAJNIZ010011112">
    <property type="protein sequence ID" value="CAE7313381.1"/>
    <property type="molecule type" value="Genomic_DNA"/>
</dbReference>
<gene>
    <name evidence="8" type="primary">bpt</name>
    <name evidence="8" type="ORF">SPIL2461_LOCUS7163</name>
</gene>
<dbReference type="NCBIfam" id="NF002345">
    <property type="entry name" value="PRK01305.2-2"/>
    <property type="match status" value="1"/>
</dbReference>
<evidence type="ECO:0000256" key="5">
    <source>
        <dbReference type="ARBA" id="ARBA00023315"/>
    </source>
</evidence>
<dbReference type="InterPro" id="IPR007471">
    <property type="entry name" value="N-end_Aminoacyl_Trfase_N"/>
</dbReference>
<accession>A0A812NYX1</accession>
<dbReference type="Pfam" id="PF04377">
    <property type="entry name" value="ATE_C"/>
    <property type="match status" value="1"/>
</dbReference>
<dbReference type="InterPro" id="IPR030700">
    <property type="entry name" value="N-end_Aminoacyl_Trfase"/>
</dbReference>
<name>A0A812NYX1_SYMPI</name>
<dbReference type="OrthoDB" id="10064705at2759"/>
<dbReference type="NCBIfam" id="NF002342">
    <property type="entry name" value="PRK01305.1-3"/>
    <property type="match status" value="1"/>
</dbReference>
<dbReference type="GO" id="GO:0005737">
    <property type="term" value="C:cytoplasm"/>
    <property type="evidence" value="ECO:0007669"/>
    <property type="project" value="TreeGrafter"/>
</dbReference>
<dbReference type="EC" id="2.3.2.8" evidence="2"/>